<protein>
    <submittedName>
        <fullName evidence="2">Uncharacterized protein</fullName>
    </submittedName>
</protein>
<sequence>MQDCLHYDVGIITIEGIYLFLIMKQAARRLGSYLVENWSFSFWKCSFFVRLVCWFLLYIFDKEGMMLAVVTLFVLRADILMQKRGVF</sequence>
<keyword evidence="3" id="KW-1185">Reference proteome</keyword>
<name>A0ABX4CWF4_9FLAO</name>
<organism evidence="2 3">
    <name type="scientific">Flavobacterium plurextorum</name>
    <dbReference type="NCBI Taxonomy" id="1114867"/>
    <lineage>
        <taxon>Bacteria</taxon>
        <taxon>Pseudomonadati</taxon>
        <taxon>Bacteroidota</taxon>
        <taxon>Flavobacteriia</taxon>
        <taxon>Flavobacteriales</taxon>
        <taxon>Flavobacteriaceae</taxon>
        <taxon>Flavobacterium</taxon>
    </lineage>
</organism>
<comment type="caution">
    <text evidence="2">The sequence shown here is derived from an EMBL/GenBank/DDBJ whole genome shotgun (WGS) entry which is preliminary data.</text>
</comment>
<keyword evidence="1" id="KW-0812">Transmembrane</keyword>
<evidence type="ECO:0000313" key="3">
    <source>
        <dbReference type="Proteomes" id="UP000198381"/>
    </source>
</evidence>
<dbReference type="EMBL" id="MUHD01000014">
    <property type="protein sequence ID" value="OXB09154.1"/>
    <property type="molecule type" value="Genomic_DNA"/>
</dbReference>
<feature type="transmembrane region" description="Helical" evidence="1">
    <location>
        <begin position="6"/>
        <end position="22"/>
    </location>
</feature>
<reference evidence="2 3" key="1">
    <citation type="submission" date="2016-11" db="EMBL/GenBank/DDBJ databases">
        <title>Whole genomes of Flavobacteriaceae.</title>
        <authorList>
            <person name="Stine C."/>
            <person name="Li C."/>
            <person name="Tadesse D."/>
        </authorList>
    </citation>
    <scope>NUCLEOTIDE SEQUENCE [LARGE SCALE GENOMIC DNA]</scope>
    <source>
        <strain evidence="2 3">CCUG 60112</strain>
    </source>
</reference>
<dbReference type="Proteomes" id="UP000198381">
    <property type="component" value="Unassembled WGS sequence"/>
</dbReference>
<evidence type="ECO:0000313" key="2">
    <source>
        <dbReference type="EMBL" id="OXB09154.1"/>
    </source>
</evidence>
<feature type="transmembrane region" description="Helical" evidence="1">
    <location>
        <begin position="42"/>
        <end position="59"/>
    </location>
</feature>
<evidence type="ECO:0000256" key="1">
    <source>
        <dbReference type="SAM" id="Phobius"/>
    </source>
</evidence>
<keyword evidence="1" id="KW-1133">Transmembrane helix</keyword>
<accession>A0ABX4CWF4</accession>
<proteinExistence type="predicted"/>
<gene>
    <name evidence="2" type="ORF">B0A81_08315</name>
</gene>
<keyword evidence="1" id="KW-0472">Membrane</keyword>